<accession>A0A1T0AAT5</accession>
<feature type="transmembrane region" description="Helical" evidence="1">
    <location>
        <begin position="21"/>
        <end position="38"/>
    </location>
</feature>
<keyword evidence="1" id="KW-0472">Membrane</keyword>
<sequence length="120" mass="13996">MLLEIYQKSKEHIIKHNEAHLVLITKILLGVFGFVPAFDRYFCSAFRDISKNQMGFRAVNKTSLKFIQDFYQANQQEIDELQQGLFVKDFKGSPTTLNYPKAKIIDMYGFQYGLNMPHKP</sequence>
<dbReference type="STRING" id="34060.B0181_01190"/>
<evidence type="ECO:0000313" key="5">
    <source>
        <dbReference type="Proteomes" id="UP000255279"/>
    </source>
</evidence>
<reference evidence="3 5" key="2">
    <citation type="submission" date="2018-06" db="EMBL/GenBank/DDBJ databases">
        <authorList>
            <consortium name="Pathogen Informatics"/>
            <person name="Doyle S."/>
        </authorList>
    </citation>
    <scope>NUCLEOTIDE SEQUENCE [LARGE SCALE GENOMIC DNA]</scope>
    <source>
        <strain evidence="3 5">NCTC10293</strain>
    </source>
</reference>
<reference evidence="2 4" key="1">
    <citation type="submission" date="2017-02" db="EMBL/GenBank/DDBJ databases">
        <title>Draft genome sequence of Moraxella caviae CCUG 355 type strain.</title>
        <authorList>
            <person name="Engstrom-Jakobsson H."/>
            <person name="Salva-Serra F."/>
            <person name="Thorell K."/>
            <person name="Gonzales-Siles L."/>
            <person name="Karlsson R."/>
            <person name="Boulund F."/>
            <person name="Engstrand L."/>
            <person name="Moore E."/>
        </authorList>
    </citation>
    <scope>NUCLEOTIDE SEQUENCE [LARGE SCALE GENOMIC DNA]</scope>
    <source>
        <strain evidence="2 4">CCUG 355</strain>
    </source>
</reference>
<dbReference type="EMBL" id="MUXU01000010">
    <property type="protein sequence ID" value="OOR92778.1"/>
    <property type="molecule type" value="Genomic_DNA"/>
</dbReference>
<name>A0A1T0AAT5_9GAMM</name>
<dbReference type="Proteomes" id="UP000255279">
    <property type="component" value="Unassembled WGS sequence"/>
</dbReference>
<evidence type="ECO:0000313" key="3">
    <source>
        <dbReference type="EMBL" id="STZ14185.1"/>
    </source>
</evidence>
<dbReference type="EMBL" id="UGQE01000004">
    <property type="protein sequence ID" value="STZ14185.1"/>
    <property type="molecule type" value="Genomic_DNA"/>
</dbReference>
<dbReference type="AlphaFoldDB" id="A0A1T0AAT5"/>
<evidence type="ECO:0000313" key="4">
    <source>
        <dbReference type="Proteomes" id="UP000190435"/>
    </source>
</evidence>
<gene>
    <name evidence="2" type="ORF">B0181_01190</name>
    <name evidence="3" type="ORF">NCTC10293_01775</name>
</gene>
<keyword evidence="1" id="KW-1133">Transmembrane helix</keyword>
<keyword evidence="1" id="KW-0812">Transmembrane</keyword>
<proteinExistence type="predicted"/>
<dbReference type="Proteomes" id="UP000190435">
    <property type="component" value="Unassembled WGS sequence"/>
</dbReference>
<keyword evidence="4" id="KW-1185">Reference proteome</keyword>
<protein>
    <submittedName>
        <fullName evidence="2">Uncharacterized protein</fullName>
    </submittedName>
</protein>
<organism evidence="2 4">
    <name type="scientific">Moraxella caviae</name>
    <dbReference type="NCBI Taxonomy" id="34060"/>
    <lineage>
        <taxon>Bacteria</taxon>
        <taxon>Pseudomonadati</taxon>
        <taxon>Pseudomonadota</taxon>
        <taxon>Gammaproteobacteria</taxon>
        <taxon>Moraxellales</taxon>
        <taxon>Moraxellaceae</taxon>
        <taxon>Moraxella</taxon>
    </lineage>
</organism>
<evidence type="ECO:0000256" key="1">
    <source>
        <dbReference type="SAM" id="Phobius"/>
    </source>
</evidence>
<evidence type="ECO:0000313" key="2">
    <source>
        <dbReference type="EMBL" id="OOR92778.1"/>
    </source>
</evidence>